<feature type="chain" id="PRO_5019805085" evidence="12">
    <location>
        <begin position="26"/>
        <end position="841"/>
    </location>
</feature>
<dbReference type="PROSITE" id="PS52016">
    <property type="entry name" value="TONB_DEPENDENT_REC_3"/>
    <property type="match status" value="1"/>
</dbReference>
<evidence type="ECO:0000256" key="1">
    <source>
        <dbReference type="ARBA" id="ARBA00004571"/>
    </source>
</evidence>
<dbReference type="PANTHER" id="PTHR47234">
    <property type="match status" value="1"/>
</dbReference>
<evidence type="ECO:0000256" key="7">
    <source>
        <dbReference type="ARBA" id="ARBA00023136"/>
    </source>
</evidence>
<dbReference type="InterPro" id="IPR037066">
    <property type="entry name" value="Plug_dom_sf"/>
</dbReference>
<dbReference type="InterPro" id="IPR012910">
    <property type="entry name" value="Plug_dom"/>
</dbReference>
<dbReference type="GO" id="GO:0009279">
    <property type="term" value="C:cell outer membrane"/>
    <property type="evidence" value="ECO:0007669"/>
    <property type="project" value="UniProtKB-SubCell"/>
</dbReference>
<keyword evidence="3 10" id="KW-0813">Transport</keyword>
<comment type="caution">
    <text evidence="15">The sequence shown here is derived from an EMBL/GenBank/DDBJ whole genome shotgun (WGS) entry which is preliminary data.</text>
</comment>
<evidence type="ECO:0000313" key="15">
    <source>
        <dbReference type="EMBL" id="GCL62392.1"/>
    </source>
</evidence>
<evidence type="ECO:0000259" key="14">
    <source>
        <dbReference type="Pfam" id="PF07715"/>
    </source>
</evidence>
<keyword evidence="12" id="KW-0732">Signal</keyword>
<dbReference type="SUPFAM" id="SSF56935">
    <property type="entry name" value="Porins"/>
    <property type="match status" value="1"/>
</dbReference>
<keyword evidence="4 10" id="KW-1134">Transmembrane beta strand</keyword>
<keyword evidence="6 11" id="KW-0798">TonB box</keyword>
<keyword evidence="8 15" id="KW-0675">Receptor</keyword>
<dbReference type="Proteomes" id="UP000301751">
    <property type="component" value="Unassembled WGS sequence"/>
</dbReference>
<evidence type="ECO:0000256" key="5">
    <source>
        <dbReference type="ARBA" id="ARBA00022692"/>
    </source>
</evidence>
<proteinExistence type="inferred from homology"/>
<evidence type="ECO:0000256" key="3">
    <source>
        <dbReference type="ARBA" id="ARBA00022448"/>
    </source>
</evidence>
<evidence type="ECO:0000259" key="13">
    <source>
        <dbReference type="Pfam" id="PF00593"/>
    </source>
</evidence>
<dbReference type="Pfam" id="PF07715">
    <property type="entry name" value="Plug"/>
    <property type="match status" value="1"/>
</dbReference>
<keyword evidence="7 10" id="KW-0472">Membrane</keyword>
<evidence type="ECO:0000256" key="6">
    <source>
        <dbReference type="ARBA" id="ARBA00023077"/>
    </source>
</evidence>
<dbReference type="InterPro" id="IPR036942">
    <property type="entry name" value="Beta-barrel_TonB_sf"/>
</dbReference>
<evidence type="ECO:0000256" key="8">
    <source>
        <dbReference type="ARBA" id="ARBA00023170"/>
    </source>
</evidence>
<sequence>MFKRSKVSMGVMLALSTVVGGAAYAQSQTVEITGSRIKRADIEGSQPVTTYTRADLEASGSVTVAEFIRNTTFTSSGSFRPQSGSTAQSFSGVSLRGLGSERTLVLVDGRRVAKAPNVGDSADMNSIPMAAVEKIEILTDGASAIYGSDAIGGVVNVILRKDFEGLVLNYGETKPSITGGDRTEASVIGGMASDKGRIVFGASKTSRDIIFVRDYPWGAAVGASSFSNGFYKGVADGKGGYAFSPSNGTSLGAAGTCDFPDKGFYIGAGSRCRYDFNLVAADEAALATKSVFARGEIKVGRDWSAYANVSSTNNTSFGRYAPVPDSIVIDKAGAGNLLGFAGPETLYLAHRFAAAGNRDTSTDATLVDLTVGAQGSVLGFDVDFGARRTTSKFVETGRGFIVKGLATAAINNGTYNIADPFANSDTVLKSITTTTGRDGLWAQTDFYANAQTSLFKLGGGDARLYVGLETSKQTYKDIYDSLSEAGEVLGSSGSSASGSRSVDALTAEMFMPITRNLEATVAARYEKYSDYGSDFSPKASMKWKVMPNLSLRASAGRGFRAPSLPSLYTKPSFSADTIVDPRHCAADGGFTVAECLSEEFQINGLRISNPNLKSEKSKQFSLGAIWDVTPAFSVKVDYWSTTITNTLSFVDAQEIVDRDNGDSPLPIPAALSITRDPATGAIVQIVSGLSNEGTLKAAGVDLSVLFRHSVGGWGKFEHELTWSERTKWTENGINQNGEFGEPKSRATLTNGWSMGALSANWNLNYIGRNEDVRGSAGGYVTHDVQLAWATPVKGLKLTVGAVNITGKLPQLVGSPYDQKPFNYYLYDAYGKQYYLKGEMKF</sequence>
<feature type="signal peptide" evidence="12">
    <location>
        <begin position="1"/>
        <end position="25"/>
    </location>
</feature>
<protein>
    <submittedName>
        <fullName evidence="15">TonB-dependent receptor</fullName>
    </submittedName>
</protein>
<dbReference type="RefSeq" id="WP_162520713.1">
    <property type="nucleotide sequence ID" value="NZ_BJCL01000003.1"/>
</dbReference>
<dbReference type="Gene3D" id="2.170.130.10">
    <property type="entry name" value="TonB-dependent receptor, plug domain"/>
    <property type="match status" value="1"/>
</dbReference>
<dbReference type="AlphaFoldDB" id="A0A480AQL6"/>
<feature type="domain" description="TonB-dependent receptor plug" evidence="14">
    <location>
        <begin position="44"/>
        <end position="154"/>
    </location>
</feature>
<evidence type="ECO:0000256" key="10">
    <source>
        <dbReference type="PROSITE-ProRule" id="PRU01360"/>
    </source>
</evidence>
<dbReference type="Gene3D" id="2.40.170.20">
    <property type="entry name" value="TonB-dependent receptor, beta-barrel domain"/>
    <property type="match status" value="1"/>
</dbReference>
<feature type="domain" description="TonB-dependent receptor-like beta-barrel" evidence="13">
    <location>
        <begin position="356"/>
        <end position="804"/>
    </location>
</feature>
<accession>A0A480AQL6</accession>
<keyword evidence="16" id="KW-1185">Reference proteome</keyword>
<evidence type="ECO:0000256" key="12">
    <source>
        <dbReference type="SAM" id="SignalP"/>
    </source>
</evidence>
<evidence type="ECO:0000313" key="16">
    <source>
        <dbReference type="Proteomes" id="UP000301751"/>
    </source>
</evidence>
<comment type="similarity">
    <text evidence="2 10 11">Belongs to the TonB-dependent receptor family.</text>
</comment>
<dbReference type="Pfam" id="PF00593">
    <property type="entry name" value="TonB_dep_Rec_b-barrel"/>
    <property type="match status" value="1"/>
</dbReference>
<comment type="subcellular location">
    <subcellularLocation>
        <location evidence="1 10">Cell outer membrane</location>
        <topology evidence="1 10">Multi-pass membrane protein</topology>
    </subcellularLocation>
</comment>
<keyword evidence="5 10" id="KW-0812">Transmembrane</keyword>
<reference evidence="16" key="1">
    <citation type="submission" date="2019-03" db="EMBL/GenBank/DDBJ databases">
        <title>Aquabacterium pictum sp.nov., the first bacteriochlorophyll a-containing freshwater bacterium in the genus Aquabacterium of the class Betaproteobacteria.</title>
        <authorList>
            <person name="Hirose S."/>
            <person name="Tank M."/>
            <person name="Hara E."/>
            <person name="Tamaki H."/>
            <person name="Takaichi S."/>
            <person name="Haruta S."/>
            <person name="Hanada S."/>
        </authorList>
    </citation>
    <scope>NUCLEOTIDE SEQUENCE [LARGE SCALE GENOMIC DNA]</scope>
    <source>
        <strain evidence="16">W35</strain>
    </source>
</reference>
<evidence type="ECO:0000256" key="4">
    <source>
        <dbReference type="ARBA" id="ARBA00022452"/>
    </source>
</evidence>
<organism evidence="15 16">
    <name type="scientific">Pseudaquabacterium pictum</name>
    <dbReference type="NCBI Taxonomy" id="2315236"/>
    <lineage>
        <taxon>Bacteria</taxon>
        <taxon>Pseudomonadati</taxon>
        <taxon>Pseudomonadota</taxon>
        <taxon>Betaproteobacteria</taxon>
        <taxon>Burkholderiales</taxon>
        <taxon>Sphaerotilaceae</taxon>
        <taxon>Pseudaquabacterium</taxon>
    </lineage>
</organism>
<evidence type="ECO:0000256" key="11">
    <source>
        <dbReference type="RuleBase" id="RU003357"/>
    </source>
</evidence>
<name>A0A480AQL6_9BURK</name>
<evidence type="ECO:0000256" key="2">
    <source>
        <dbReference type="ARBA" id="ARBA00009810"/>
    </source>
</evidence>
<evidence type="ECO:0000256" key="9">
    <source>
        <dbReference type="ARBA" id="ARBA00023237"/>
    </source>
</evidence>
<dbReference type="InterPro" id="IPR039426">
    <property type="entry name" value="TonB-dep_rcpt-like"/>
</dbReference>
<gene>
    <name evidence="15" type="ORF">AQPW35_14730</name>
</gene>
<dbReference type="EMBL" id="BJCL01000003">
    <property type="protein sequence ID" value="GCL62392.1"/>
    <property type="molecule type" value="Genomic_DNA"/>
</dbReference>
<dbReference type="InterPro" id="IPR000531">
    <property type="entry name" value="Beta-barrel_TonB"/>
</dbReference>
<keyword evidence="9 10" id="KW-0998">Cell outer membrane</keyword>
<dbReference type="CDD" id="cd01347">
    <property type="entry name" value="ligand_gated_channel"/>
    <property type="match status" value="1"/>
</dbReference>
<dbReference type="PANTHER" id="PTHR47234:SF2">
    <property type="entry name" value="TONB-DEPENDENT RECEPTOR"/>
    <property type="match status" value="1"/>
</dbReference>